<organism evidence="1 2">
    <name type="scientific">Kouleothrix aurantiaca</name>
    <dbReference type="NCBI Taxonomy" id="186479"/>
    <lineage>
        <taxon>Bacteria</taxon>
        <taxon>Bacillati</taxon>
        <taxon>Chloroflexota</taxon>
        <taxon>Chloroflexia</taxon>
        <taxon>Chloroflexales</taxon>
        <taxon>Roseiflexineae</taxon>
        <taxon>Roseiflexaceae</taxon>
        <taxon>Kouleothrix</taxon>
    </lineage>
</organism>
<dbReference type="AlphaFoldDB" id="A0A0P9DDT3"/>
<keyword evidence="2" id="KW-1185">Reference proteome</keyword>
<dbReference type="EMBL" id="LJCR01000159">
    <property type="protein sequence ID" value="KPV53879.1"/>
    <property type="molecule type" value="Genomic_DNA"/>
</dbReference>
<accession>A0A0P9DDT3</accession>
<sequence length="91" mass="10428">MERLTVDDRQHGEKRSCLRQYLDTIWLPEVLKVCECCPGIASINALTALEQERISMWPIWGLKMRHKWESQAPMGAGLTSRVDVSIDVCVQ</sequence>
<name>A0A0P9DDT3_9CHLR</name>
<proteinExistence type="predicted"/>
<gene>
    <name evidence="1" type="ORF">SE17_07070</name>
</gene>
<evidence type="ECO:0000313" key="2">
    <source>
        <dbReference type="Proteomes" id="UP000050509"/>
    </source>
</evidence>
<protein>
    <submittedName>
        <fullName evidence="1">Uncharacterized protein</fullName>
    </submittedName>
</protein>
<evidence type="ECO:0000313" key="1">
    <source>
        <dbReference type="EMBL" id="KPV53879.1"/>
    </source>
</evidence>
<comment type="caution">
    <text evidence="1">The sequence shown here is derived from an EMBL/GenBank/DDBJ whole genome shotgun (WGS) entry which is preliminary data.</text>
</comment>
<reference evidence="1 2" key="1">
    <citation type="submission" date="2015-09" db="EMBL/GenBank/DDBJ databases">
        <title>Draft genome sequence of Kouleothrix aurantiaca JCM 19913.</title>
        <authorList>
            <person name="Hemp J."/>
        </authorList>
    </citation>
    <scope>NUCLEOTIDE SEQUENCE [LARGE SCALE GENOMIC DNA]</scope>
    <source>
        <strain evidence="1 2">COM-B</strain>
    </source>
</reference>
<dbReference type="Proteomes" id="UP000050509">
    <property type="component" value="Unassembled WGS sequence"/>
</dbReference>